<proteinExistence type="predicted"/>
<evidence type="ECO:0000313" key="2">
    <source>
        <dbReference type="Proteomes" id="UP000193427"/>
    </source>
</evidence>
<keyword evidence="2" id="KW-1185">Reference proteome</keyword>
<sequence length="320" mass="36235">MRIAFTSCMFNRVCADQPVWGWIADQAPDRLLLLGDSLYLDLELDGDDHPQEMNADPFARRLFKLYGELMSQPQFRALVQRMPPDSVDALWDDHDFLWNDAHGAELQRIHGDKIRLSTAFLEAFRSALARGFAPGSFPARYDDPVFWQPAQPSLSTPTVAPAPDLRLHLSDGRTFRTRTWLVEESKRTLFGKAQRDRFTTAFDGSPSEVVHLWASGSTVAGYERYATDLAWLNGLASQHRTLVLSGDIHRNKLDAFQTAGFPLHEATSSGAGVKDAVVFGRPRQNFGLVDIDPFTVTLQLFRKNVREHLRVLDRRTWLPV</sequence>
<dbReference type="PANTHER" id="PTHR33987">
    <property type="entry name" value="CALCINEURIN-LIKE METALLO-PHOSPHOESTERASE SUPERFAMILY PROTEIN"/>
    <property type="match status" value="1"/>
</dbReference>
<dbReference type="EMBL" id="CP015118">
    <property type="protein sequence ID" value="ARN21780.1"/>
    <property type="molecule type" value="Genomic_DNA"/>
</dbReference>
<dbReference type="Proteomes" id="UP000193427">
    <property type="component" value="Chromosome"/>
</dbReference>
<dbReference type="STRING" id="946333.A4W93_18815"/>
<evidence type="ECO:0000313" key="1">
    <source>
        <dbReference type="EMBL" id="ARN21780.1"/>
    </source>
</evidence>
<dbReference type="RefSeq" id="WP_085752074.1">
    <property type="nucleotide sequence ID" value="NZ_BSPR01000009.1"/>
</dbReference>
<dbReference type="Gene3D" id="3.60.21.70">
    <property type="entry name" value="PhoD-like phosphatase"/>
    <property type="match status" value="1"/>
</dbReference>
<evidence type="ECO:0008006" key="3">
    <source>
        <dbReference type="Google" id="ProtNLM"/>
    </source>
</evidence>
<name>A0A1W6LC09_9BURK</name>
<dbReference type="PANTHER" id="PTHR33987:SF1">
    <property type="entry name" value="CALCINEURIN-LIKE METALLO-PHOSPHOESTERASE SUPERFAMILY PROTEIN"/>
    <property type="match status" value="1"/>
</dbReference>
<organism evidence="1 2">
    <name type="scientific">Piscinibacter gummiphilus</name>
    <dbReference type="NCBI Taxonomy" id="946333"/>
    <lineage>
        <taxon>Bacteria</taxon>
        <taxon>Pseudomonadati</taxon>
        <taxon>Pseudomonadota</taxon>
        <taxon>Betaproteobacteria</taxon>
        <taxon>Burkholderiales</taxon>
        <taxon>Sphaerotilaceae</taxon>
        <taxon>Piscinibacter</taxon>
    </lineage>
</organism>
<dbReference type="AlphaFoldDB" id="A0A1W6LC09"/>
<dbReference type="SUPFAM" id="SSF56300">
    <property type="entry name" value="Metallo-dependent phosphatases"/>
    <property type="match status" value="1"/>
</dbReference>
<protein>
    <recommendedName>
        <fullName evidence="3">PhoD-like phosphatase metallophosphatase domain-containing protein</fullName>
    </recommendedName>
</protein>
<dbReference type="OrthoDB" id="327733at2"/>
<reference evidence="1 2" key="1">
    <citation type="submission" date="2016-04" db="EMBL/GenBank/DDBJ databases">
        <title>Complete genome sequence of natural rubber-degrading, novel Gram-negative bacterium, Rhizobacter gummiphilus strain NS21.</title>
        <authorList>
            <person name="Tabata M."/>
            <person name="Kasai D."/>
            <person name="Fukuda M."/>
        </authorList>
    </citation>
    <scope>NUCLEOTIDE SEQUENCE [LARGE SCALE GENOMIC DNA]</scope>
    <source>
        <strain evidence="1 2">NS21</strain>
    </source>
</reference>
<dbReference type="KEGG" id="rgu:A4W93_18815"/>
<gene>
    <name evidence="1" type="ORF">A4W93_18815</name>
</gene>
<dbReference type="InterPro" id="IPR029052">
    <property type="entry name" value="Metallo-depent_PP-like"/>
</dbReference>
<accession>A0A1W6LC09</accession>
<dbReference type="InterPro" id="IPR038607">
    <property type="entry name" value="PhoD-like_sf"/>
</dbReference>